<feature type="transmembrane region" description="Helical" evidence="1">
    <location>
        <begin position="567"/>
        <end position="588"/>
    </location>
</feature>
<evidence type="ECO:0000313" key="3">
    <source>
        <dbReference type="Proteomes" id="UP001431217"/>
    </source>
</evidence>
<organism evidence="2 3">
    <name type="scientific">Luteimonas galliterrae</name>
    <dbReference type="NCBI Taxonomy" id="2940486"/>
    <lineage>
        <taxon>Bacteria</taxon>
        <taxon>Pseudomonadati</taxon>
        <taxon>Pseudomonadota</taxon>
        <taxon>Gammaproteobacteria</taxon>
        <taxon>Lysobacterales</taxon>
        <taxon>Lysobacteraceae</taxon>
        <taxon>Luteimonas</taxon>
    </lineage>
</organism>
<protein>
    <recommendedName>
        <fullName evidence="4">ABC transporter permease</fullName>
    </recommendedName>
</protein>
<evidence type="ECO:0008006" key="4">
    <source>
        <dbReference type="Google" id="ProtNLM"/>
    </source>
</evidence>
<keyword evidence="3" id="KW-1185">Reference proteome</keyword>
<proteinExistence type="predicted"/>
<dbReference type="EMBL" id="JAMBEP010000001">
    <property type="protein sequence ID" value="MCL1633796.1"/>
    <property type="molecule type" value="Genomic_DNA"/>
</dbReference>
<feature type="transmembrane region" description="Helical" evidence="1">
    <location>
        <begin position="85"/>
        <end position="112"/>
    </location>
</feature>
<evidence type="ECO:0000313" key="2">
    <source>
        <dbReference type="EMBL" id="MCL1633796.1"/>
    </source>
</evidence>
<feature type="transmembrane region" description="Helical" evidence="1">
    <location>
        <begin position="159"/>
        <end position="192"/>
    </location>
</feature>
<accession>A0ABT0MG12</accession>
<keyword evidence="1" id="KW-1133">Transmembrane helix</keyword>
<dbReference type="Proteomes" id="UP001431217">
    <property type="component" value="Unassembled WGS sequence"/>
</dbReference>
<feature type="transmembrane region" description="Helical" evidence="1">
    <location>
        <begin position="42"/>
        <end position="64"/>
    </location>
</feature>
<dbReference type="RefSeq" id="WP_249471455.1">
    <property type="nucleotide sequence ID" value="NZ_JAMBEP010000001.1"/>
</dbReference>
<keyword evidence="1" id="KW-0812">Transmembrane</keyword>
<feature type="transmembrane region" description="Helical" evidence="1">
    <location>
        <begin position="537"/>
        <end position="555"/>
    </location>
</feature>
<feature type="transmembrane region" description="Helical" evidence="1">
    <location>
        <begin position="124"/>
        <end position="147"/>
    </location>
</feature>
<keyword evidence="1" id="KW-0472">Membrane</keyword>
<comment type="caution">
    <text evidence="2">The sequence shown here is derived from an EMBL/GenBank/DDBJ whole genome shotgun (WGS) entry which is preliminary data.</text>
</comment>
<feature type="transmembrane region" description="Helical" evidence="1">
    <location>
        <begin position="212"/>
        <end position="233"/>
    </location>
</feature>
<feature type="transmembrane region" description="Helical" evidence="1">
    <location>
        <begin position="507"/>
        <end position="525"/>
    </location>
</feature>
<gene>
    <name evidence="2" type="ORF">M2650_03935</name>
</gene>
<reference evidence="2 3" key="1">
    <citation type="submission" date="2022-05" db="EMBL/GenBank/DDBJ databases">
        <title>Luteimonas sp. SX5, whole genome shotgun sequencing project.</title>
        <authorList>
            <person name="Zhao G."/>
            <person name="Shen L."/>
        </authorList>
    </citation>
    <scope>NUCLEOTIDE SEQUENCE [LARGE SCALE GENOMIC DNA]</scope>
    <source>
        <strain evidence="2 3">SX5</strain>
    </source>
</reference>
<feature type="transmembrane region" description="Helical" evidence="1">
    <location>
        <begin position="12"/>
        <end position="30"/>
    </location>
</feature>
<sequence length="605" mass="66728">MWDLFKAEILRFRSWVAAYAALQVVVLGFMTRVVDLAQQPELVYEVLGGVYGLTGMLLGLYQMGGYRRPNTWLNLLHRPMPHWQVAAALFGAGVALLAIAVLLPLLLIAGWQELMTARVVDARHLLLCLSGWLIALCAYLAGGYAMLANKRYSFCALVFLLLLAFGRATGIGAIVVQLMALAFLSAMVLAAFKPDLGAAPRSTVGTVATAAPLQMTMWFALVMVFFGVEFVWIAQGSHPNNRAVPMAGGEKEAENAEGKDLIVIGLKDSRGPETPLWREQAGISEIYGIDQYFRAAPVRNELTNLAPMEFDDNERRVRWVFSHDSMRFEGYSLVDKRPVGALGVAGQTPFAYPPLPAADGILVSRDTVYQYDSDDEIVLPRARLPAGEIVAGYGNVGDSMALLSDRALYFYDADEFKNDDGVLTPRQRVPLPGKIGDMSRIDMMELLDGYLISFAFTWRSYNAEGALPYQEIVRVDEQGRVSRIARRETGLDYPVAWRYRNWYVSPVLYAVQRAATGLFAGYVPYFDTNRPPVPGGAKAIAGTLMLFSLLGAVWRTRQTSLPMPTRIAWIVLCGAIGLPALMSLWLLYPKRETLADLPLTTAATA</sequence>
<name>A0ABT0MG12_9GAMM</name>
<evidence type="ECO:0000256" key="1">
    <source>
        <dbReference type="SAM" id="Phobius"/>
    </source>
</evidence>